<dbReference type="InterPro" id="IPR000847">
    <property type="entry name" value="LysR_HTH_N"/>
</dbReference>
<dbReference type="Pfam" id="PF03466">
    <property type="entry name" value="LysR_substrate"/>
    <property type="match status" value="1"/>
</dbReference>
<protein>
    <submittedName>
        <fullName evidence="6">LysR family transcriptional regulator</fullName>
    </submittedName>
</protein>
<dbReference type="CDD" id="cd08438">
    <property type="entry name" value="PBP2_CidR"/>
    <property type="match status" value="1"/>
</dbReference>
<dbReference type="InterPro" id="IPR005119">
    <property type="entry name" value="LysR_subst-bd"/>
</dbReference>
<proteinExistence type="inferred from homology"/>
<dbReference type="InterPro" id="IPR036388">
    <property type="entry name" value="WH-like_DNA-bd_sf"/>
</dbReference>
<dbReference type="PANTHER" id="PTHR30419">
    <property type="entry name" value="HTH-TYPE TRANSCRIPTIONAL REGULATOR YBHD"/>
    <property type="match status" value="1"/>
</dbReference>
<dbReference type="Proteomes" id="UP000602284">
    <property type="component" value="Unassembled WGS sequence"/>
</dbReference>
<keyword evidence="3" id="KW-0238">DNA-binding</keyword>
<gene>
    <name evidence="6" type="ORF">JJB07_15785</name>
</gene>
<evidence type="ECO:0000256" key="2">
    <source>
        <dbReference type="ARBA" id="ARBA00023015"/>
    </source>
</evidence>
<keyword evidence="2" id="KW-0805">Transcription regulation</keyword>
<accession>A0ABS1JCW0</accession>
<comment type="caution">
    <text evidence="6">The sequence shown here is derived from an EMBL/GenBank/DDBJ whole genome shotgun (WGS) entry which is preliminary data.</text>
</comment>
<keyword evidence="4" id="KW-0804">Transcription</keyword>
<evidence type="ECO:0000256" key="3">
    <source>
        <dbReference type="ARBA" id="ARBA00023125"/>
    </source>
</evidence>
<comment type="similarity">
    <text evidence="1">Belongs to the LysR transcriptional regulatory family.</text>
</comment>
<evidence type="ECO:0000313" key="7">
    <source>
        <dbReference type="Proteomes" id="UP000602284"/>
    </source>
</evidence>
<dbReference type="EMBL" id="JAEQNB010000005">
    <property type="protein sequence ID" value="MBL0388080.1"/>
    <property type="molecule type" value="Genomic_DNA"/>
</dbReference>
<organism evidence="6 7">
    <name type="scientific">Tumebacillus amylolyticus</name>
    <dbReference type="NCBI Taxonomy" id="2801339"/>
    <lineage>
        <taxon>Bacteria</taxon>
        <taxon>Bacillati</taxon>
        <taxon>Bacillota</taxon>
        <taxon>Bacilli</taxon>
        <taxon>Bacillales</taxon>
        <taxon>Alicyclobacillaceae</taxon>
        <taxon>Tumebacillus</taxon>
    </lineage>
</organism>
<dbReference type="Gene3D" id="1.10.10.10">
    <property type="entry name" value="Winged helix-like DNA-binding domain superfamily/Winged helix DNA-binding domain"/>
    <property type="match status" value="1"/>
</dbReference>
<dbReference type="PROSITE" id="PS50931">
    <property type="entry name" value="HTH_LYSR"/>
    <property type="match status" value="1"/>
</dbReference>
<feature type="domain" description="HTH lysR-type" evidence="5">
    <location>
        <begin position="1"/>
        <end position="58"/>
    </location>
</feature>
<dbReference type="PANTHER" id="PTHR30419:SF8">
    <property type="entry name" value="NITROGEN ASSIMILATION TRANSCRIPTIONAL ACTIVATOR-RELATED"/>
    <property type="match status" value="1"/>
</dbReference>
<name>A0ABS1JCW0_9BACL</name>
<dbReference type="RefSeq" id="WP_201636715.1">
    <property type="nucleotide sequence ID" value="NZ_JAEQNB010000005.1"/>
</dbReference>
<dbReference type="SUPFAM" id="SSF53850">
    <property type="entry name" value="Periplasmic binding protein-like II"/>
    <property type="match status" value="1"/>
</dbReference>
<dbReference type="Gene3D" id="3.40.190.290">
    <property type="match status" value="1"/>
</dbReference>
<evidence type="ECO:0000259" key="5">
    <source>
        <dbReference type="PROSITE" id="PS50931"/>
    </source>
</evidence>
<sequence>MDIRQLTYFVEVARLGSFTKASLALHVTQPTISKMVRNLEEELQVTLLDRSQKKIQLTDAGAVVYTKSLDILQSLHNLTSALDDVRNVQTGTLRIGLPPMVGAPFFASLLAEFHAAYPHVSIQLEEHGGKRVEQLVEEGTLDFGATVLPVNSDVFEVHPFYNEALKLLLPAHHPLAERNSVGLEELRDDSFLLFSEEFSLHDRIREACRIAGFQPQVVCESSQWDLIRQMVAAGLGVALLPEILSRDLPLNSIRVLDVDRPQIHWHLAVIWRRERYLSFAAREWLAFLQKRLAKV</sequence>
<dbReference type="Pfam" id="PF00126">
    <property type="entry name" value="HTH_1"/>
    <property type="match status" value="1"/>
</dbReference>
<evidence type="ECO:0000256" key="1">
    <source>
        <dbReference type="ARBA" id="ARBA00009437"/>
    </source>
</evidence>
<reference evidence="6 7" key="1">
    <citation type="submission" date="2021-01" db="EMBL/GenBank/DDBJ databases">
        <title>Tumebacillus sp. strain ITR2 16S ribosomal RNA gene Genome sequencing and assembly.</title>
        <authorList>
            <person name="Kang M."/>
        </authorList>
    </citation>
    <scope>NUCLEOTIDE SEQUENCE [LARGE SCALE GENOMIC DNA]</scope>
    <source>
        <strain evidence="6 7">ITR2</strain>
    </source>
</reference>
<keyword evidence="7" id="KW-1185">Reference proteome</keyword>
<dbReference type="InterPro" id="IPR036390">
    <property type="entry name" value="WH_DNA-bd_sf"/>
</dbReference>
<dbReference type="PRINTS" id="PR00039">
    <property type="entry name" value="HTHLYSR"/>
</dbReference>
<evidence type="ECO:0000313" key="6">
    <source>
        <dbReference type="EMBL" id="MBL0388080.1"/>
    </source>
</evidence>
<evidence type="ECO:0000256" key="4">
    <source>
        <dbReference type="ARBA" id="ARBA00023163"/>
    </source>
</evidence>
<dbReference type="InterPro" id="IPR050950">
    <property type="entry name" value="HTH-type_LysR_regulators"/>
</dbReference>
<dbReference type="SUPFAM" id="SSF46785">
    <property type="entry name" value="Winged helix' DNA-binding domain"/>
    <property type="match status" value="1"/>
</dbReference>